<proteinExistence type="inferred from homology"/>
<evidence type="ECO:0000256" key="6">
    <source>
        <dbReference type="ARBA" id="ARBA00022989"/>
    </source>
</evidence>
<evidence type="ECO:0000256" key="1">
    <source>
        <dbReference type="ARBA" id="ARBA00003273"/>
    </source>
</evidence>
<comment type="function">
    <text evidence="1">May be involved in vacuolar sorting and osmoregulation.</text>
</comment>
<comment type="similarity">
    <text evidence="3">Belongs to the peptidase M28 family.</text>
</comment>
<evidence type="ECO:0000256" key="3">
    <source>
        <dbReference type="ARBA" id="ARBA00010918"/>
    </source>
</evidence>
<dbReference type="Pfam" id="PF04389">
    <property type="entry name" value="Peptidase_M28"/>
    <property type="match status" value="1"/>
</dbReference>
<keyword evidence="5" id="KW-0926">Vacuole</keyword>
<evidence type="ECO:0000256" key="2">
    <source>
        <dbReference type="ARBA" id="ARBA00004128"/>
    </source>
</evidence>
<evidence type="ECO:0000313" key="12">
    <source>
        <dbReference type="Proteomes" id="UP001597368"/>
    </source>
</evidence>
<gene>
    <name evidence="11" type="ORF">ACFSKW_35965</name>
</gene>
<dbReference type="Proteomes" id="UP001597368">
    <property type="component" value="Unassembled WGS sequence"/>
</dbReference>
<dbReference type="PANTHER" id="PTHR12147:SF58">
    <property type="entry name" value="VACUOLAR MEMBRANE PROTEASE"/>
    <property type="match status" value="1"/>
</dbReference>
<feature type="transmembrane region" description="Helical" evidence="9">
    <location>
        <begin position="449"/>
        <end position="470"/>
    </location>
</feature>
<name>A0ABW4T7T3_9ACTN</name>
<keyword evidence="12" id="KW-1185">Reference proteome</keyword>
<organism evidence="11 12">
    <name type="scientific">Nonomuraea mangrovi</name>
    <dbReference type="NCBI Taxonomy" id="2316207"/>
    <lineage>
        <taxon>Bacteria</taxon>
        <taxon>Bacillati</taxon>
        <taxon>Actinomycetota</taxon>
        <taxon>Actinomycetes</taxon>
        <taxon>Streptosporangiales</taxon>
        <taxon>Streptosporangiaceae</taxon>
        <taxon>Nonomuraea</taxon>
    </lineage>
</organism>
<accession>A0ABW4T7T3</accession>
<comment type="subcellular location">
    <subcellularLocation>
        <location evidence="2">Vacuole membrane</location>
        <topology evidence="2">Multi-pass membrane protein</topology>
    </subcellularLocation>
</comment>
<dbReference type="SUPFAM" id="SSF53187">
    <property type="entry name" value="Zn-dependent exopeptidases"/>
    <property type="match status" value="1"/>
</dbReference>
<feature type="transmembrane region" description="Helical" evidence="9">
    <location>
        <begin position="320"/>
        <end position="341"/>
    </location>
</feature>
<sequence>MARNAVLGLLALAALIAVTLLDLAPPAPLPKDAPSGSFSAARAFAHVEDIARAPHPIGSAEHDRVREHLVSRLRDLGLDTRVQEAVGALPIAYDGVVPVGRVRNIVAVRHGSAPTGRVVLAAHYDSVAASPGAADDGAGVATLLEVARALPASTRNDVVFLITDGEEPGLLGAEAFVREDPAAKGTVVVLNNEARGTRGTVTAFRASPGDGPLIDVYGSAAPHPSADSGFAALMGLLPNNTDFHVFGAAGWLGLDAAFTGGGAHYHTPLDDPAHLDQGTLQQMGDNTLAVTRALASADLAALGPGAESIHFTVPGLLVRYPAWLELPVALAGLVVAGWLVATLRGRSGIVRPGSLAAEGVASPDAEVVTVPRVLAAAGLALLPVLAAGAAGYALWPLLGVLRPEYTQMFTGDPYRPWLYQAALVSVTAAVVPAWRLLAGRLSGRRLGPASLGAGALLLVAVLGVAAAVVLPRGSHPMAWSALLAAAGGVAARRVPAAWRPVVLTVGLAPAAILLGASAISSLDIGLRLGGPASALNLALLMLLLLPLAEPLWSRRAAALLPAVAVVASAALVAGGLAADRFDAAHPRQTRLVYAMDEATGTAVWGSADGEPSAESAHYFGEPHWAVRPARPAPMRPPGLTVVDDTTSGSLRTLTLRLTPTAGAPITGLSVEEGAVPITVGGRDLGERRGFAFHAPPGALTVTLVLPGGRARIRVFEQRHDLSAVPGFTPAADTVHMGPLATVFRVHTL</sequence>
<feature type="transmembrane region" description="Helical" evidence="9">
    <location>
        <begin position="417"/>
        <end position="437"/>
    </location>
</feature>
<dbReference type="InterPro" id="IPR045175">
    <property type="entry name" value="M28_fam"/>
</dbReference>
<evidence type="ECO:0000256" key="7">
    <source>
        <dbReference type="ARBA" id="ARBA00023180"/>
    </source>
</evidence>
<feature type="transmembrane region" description="Helical" evidence="9">
    <location>
        <begin position="373"/>
        <end position="397"/>
    </location>
</feature>
<dbReference type="EMBL" id="JBHUFV010000052">
    <property type="protein sequence ID" value="MFD1936881.1"/>
    <property type="molecule type" value="Genomic_DNA"/>
</dbReference>
<feature type="transmembrane region" description="Helical" evidence="9">
    <location>
        <begin position="557"/>
        <end position="578"/>
    </location>
</feature>
<dbReference type="PANTHER" id="PTHR12147">
    <property type="entry name" value="METALLOPEPTIDASE M28 FAMILY MEMBER"/>
    <property type="match status" value="1"/>
</dbReference>
<feature type="transmembrane region" description="Helical" evidence="9">
    <location>
        <begin position="528"/>
        <end position="545"/>
    </location>
</feature>
<keyword evidence="9" id="KW-0812">Transmembrane</keyword>
<evidence type="ECO:0000256" key="4">
    <source>
        <dbReference type="ARBA" id="ARBA00017435"/>
    </source>
</evidence>
<dbReference type="Gene3D" id="3.40.630.10">
    <property type="entry name" value="Zn peptidases"/>
    <property type="match status" value="1"/>
</dbReference>
<reference evidence="12" key="1">
    <citation type="journal article" date="2019" name="Int. J. Syst. Evol. Microbiol.">
        <title>The Global Catalogue of Microorganisms (GCM) 10K type strain sequencing project: providing services to taxonomists for standard genome sequencing and annotation.</title>
        <authorList>
            <consortium name="The Broad Institute Genomics Platform"/>
            <consortium name="The Broad Institute Genome Sequencing Center for Infectious Disease"/>
            <person name="Wu L."/>
            <person name="Ma J."/>
        </authorList>
    </citation>
    <scope>NUCLEOTIDE SEQUENCE [LARGE SCALE GENOMIC DNA]</scope>
    <source>
        <strain evidence="12">ICMP 6774ER</strain>
    </source>
</reference>
<protein>
    <recommendedName>
        <fullName evidence="4">Vacuolar membrane protease</fullName>
    </recommendedName>
    <alternativeName>
        <fullName evidence="8">FXNA-related family protease 1</fullName>
    </alternativeName>
</protein>
<evidence type="ECO:0000259" key="10">
    <source>
        <dbReference type="Pfam" id="PF04389"/>
    </source>
</evidence>
<evidence type="ECO:0000256" key="9">
    <source>
        <dbReference type="SAM" id="Phobius"/>
    </source>
</evidence>
<comment type="caution">
    <text evidence="11">The sequence shown here is derived from an EMBL/GenBank/DDBJ whole genome shotgun (WGS) entry which is preliminary data.</text>
</comment>
<dbReference type="RefSeq" id="WP_379577554.1">
    <property type="nucleotide sequence ID" value="NZ_JBHUFV010000052.1"/>
</dbReference>
<keyword evidence="6 9" id="KW-1133">Transmembrane helix</keyword>
<feature type="transmembrane region" description="Helical" evidence="9">
    <location>
        <begin position="501"/>
        <end position="522"/>
    </location>
</feature>
<evidence type="ECO:0000256" key="8">
    <source>
        <dbReference type="ARBA" id="ARBA00031512"/>
    </source>
</evidence>
<evidence type="ECO:0000256" key="5">
    <source>
        <dbReference type="ARBA" id="ARBA00022554"/>
    </source>
</evidence>
<evidence type="ECO:0000313" key="11">
    <source>
        <dbReference type="EMBL" id="MFD1936881.1"/>
    </source>
</evidence>
<keyword evidence="7" id="KW-0325">Glycoprotein</keyword>
<dbReference type="InterPro" id="IPR007484">
    <property type="entry name" value="Peptidase_M28"/>
</dbReference>
<feature type="domain" description="Peptidase M28" evidence="10">
    <location>
        <begin position="104"/>
        <end position="290"/>
    </location>
</feature>
<keyword evidence="9" id="KW-0472">Membrane</keyword>